<dbReference type="AlphaFoldDB" id="A0AA88H052"/>
<gene>
    <name evidence="2" type="ORF">C9374_003573</name>
</gene>
<evidence type="ECO:0000256" key="1">
    <source>
        <dbReference type="SAM" id="MobiDB-lite"/>
    </source>
</evidence>
<dbReference type="RefSeq" id="XP_044555703.1">
    <property type="nucleotide sequence ID" value="XM_044693116.1"/>
</dbReference>
<dbReference type="EMBL" id="PYSW02000001">
    <property type="protein sequence ID" value="KAG2393809.1"/>
    <property type="molecule type" value="Genomic_DNA"/>
</dbReference>
<proteinExistence type="predicted"/>
<name>A0AA88H052_NAELO</name>
<evidence type="ECO:0000313" key="2">
    <source>
        <dbReference type="EMBL" id="KAG2393809.1"/>
    </source>
</evidence>
<evidence type="ECO:0000313" key="3">
    <source>
        <dbReference type="Proteomes" id="UP000816034"/>
    </source>
</evidence>
<reference evidence="2 3" key="1">
    <citation type="journal article" date="2018" name="BMC Genomics">
        <title>The genome of Naegleria lovaniensis, the basis for a comparative approach to unravel pathogenicity factors of the human pathogenic amoeba N. fowleri.</title>
        <authorList>
            <person name="Liechti N."/>
            <person name="Schurch N."/>
            <person name="Bruggmann R."/>
            <person name="Wittwer M."/>
        </authorList>
    </citation>
    <scope>NUCLEOTIDE SEQUENCE [LARGE SCALE GENOMIC DNA]</scope>
    <source>
        <strain evidence="2 3">ATCC 30569</strain>
    </source>
</reference>
<sequence length="364" mass="42187">MPCRGNSLHEQPFPRTVWNPSKDRLIVSEEEWYVDEDEEEDEIVDEAIHEMIDEEDFSDQEDSDIEEHIPTPRDHALHTDQLRYRAALNGHVFFSHIPKRLGEVFNVEWWYYQSVVNPTSMPMFVGLPVRDLKELDNEDHHAGRFELGKAIHCRDYHLTLMKPNTTSSSEMTISYHDKLSRFWSNYFFDNFSVLSSVGGLQAQQNEECMKDTSSFRNKMSLNETQEWKHGVIQTWTFHSRPVGRHEKSLHKTVPQMVANTAGNMETRSLHRICSTPTEEIAPSQEPHLSDLLDMSQQQELRVEQGCSSEDGKSFNCNGERDTGYSELNSNSSTEPSGEDIKTSFLSTSFLRDQWESLAKEFFSH</sequence>
<feature type="region of interest" description="Disordered" evidence="1">
    <location>
        <begin position="303"/>
        <end position="340"/>
    </location>
</feature>
<dbReference type="GeneID" id="68096028"/>
<organism evidence="2 3">
    <name type="scientific">Naegleria lovaniensis</name>
    <name type="common">Amoeba</name>
    <dbReference type="NCBI Taxonomy" id="51637"/>
    <lineage>
        <taxon>Eukaryota</taxon>
        <taxon>Discoba</taxon>
        <taxon>Heterolobosea</taxon>
        <taxon>Tetramitia</taxon>
        <taxon>Eutetramitia</taxon>
        <taxon>Vahlkampfiidae</taxon>
        <taxon>Naegleria</taxon>
    </lineage>
</organism>
<feature type="compositionally biased region" description="Polar residues" evidence="1">
    <location>
        <begin position="325"/>
        <end position="335"/>
    </location>
</feature>
<dbReference type="Proteomes" id="UP000816034">
    <property type="component" value="Unassembled WGS sequence"/>
</dbReference>
<comment type="caution">
    <text evidence="2">The sequence shown here is derived from an EMBL/GenBank/DDBJ whole genome shotgun (WGS) entry which is preliminary data.</text>
</comment>
<keyword evidence="3" id="KW-1185">Reference proteome</keyword>
<accession>A0AA88H052</accession>
<protein>
    <submittedName>
        <fullName evidence="2">Uncharacterized protein</fullName>
    </submittedName>
</protein>